<dbReference type="Pfam" id="PF22769">
    <property type="entry name" value="DCD"/>
    <property type="match status" value="1"/>
</dbReference>
<dbReference type="PANTHER" id="PTHR42680:SF3">
    <property type="entry name" value="DCTP DEAMINASE"/>
    <property type="match status" value="1"/>
</dbReference>
<keyword evidence="2" id="KW-0546">Nucleotide metabolism</keyword>
<evidence type="ECO:0000313" key="4">
    <source>
        <dbReference type="EMBL" id="GIJ62213.1"/>
    </source>
</evidence>
<accession>A0A8J3ZIV0</accession>
<dbReference type="InterPro" id="IPR011962">
    <property type="entry name" value="dCTP_deaminase"/>
</dbReference>
<keyword evidence="5" id="KW-1185">Reference proteome</keyword>
<dbReference type="RefSeq" id="WP_204007729.1">
    <property type="nucleotide sequence ID" value="NZ_BOPG01000076.1"/>
</dbReference>
<dbReference type="PANTHER" id="PTHR42680">
    <property type="entry name" value="DCTP DEAMINASE"/>
    <property type="match status" value="1"/>
</dbReference>
<dbReference type="AlphaFoldDB" id="A0A8J3ZIV0"/>
<keyword evidence="1" id="KW-0378">Hydrolase</keyword>
<dbReference type="GO" id="GO:0008829">
    <property type="term" value="F:dCTP deaminase activity"/>
    <property type="evidence" value="ECO:0007669"/>
    <property type="project" value="InterPro"/>
</dbReference>
<dbReference type="GO" id="GO:0006229">
    <property type="term" value="P:dUTP biosynthetic process"/>
    <property type="evidence" value="ECO:0007669"/>
    <property type="project" value="InterPro"/>
</dbReference>
<dbReference type="EMBL" id="BOPG01000076">
    <property type="protein sequence ID" value="GIJ62213.1"/>
    <property type="molecule type" value="Genomic_DNA"/>
</dbReference>
<protein>
    <submittedName>
        <fullName evidence="4">Deoxycytidine triphosphate deaminase</fullName>
    </submittedName>
</protein>
<dbReference type="InterPro" id="IPR033704">
    <property type="entry name" value="dUTPase_trimeric"/>
</dbReference>
<dbReference type="SUPFAM" id="SSF51283">
    <property type="entry name" value="dUTPase-like"/>
    <property type="match status" value="1"/>
</dbReference>
<dbReference type="InterPro" id="IPR036157">
    <property type="entry name" value="dUTPase-like_sf"/>
</dbReference>
<dbReference type="Gene3D" id="2.70.40.10">
    <property type="match status" value="1"/>
</dbReference>
<name>A0A8J3ZIV0_9ACTN</name>
<dbReference type="CDD" id="cd07557">
    <property type="entry name" value="trimeric_dUTPase"/>
    <property type="match status" value="1"/>
</dbReference>
<reference evidence="4" key="1">
    <citation type="submission" date="2021-01" db="EMBL/GenBank/DDBJ databases">
        <title>Whole genome shotgun sequence of Virgisporangium aurantiacum NBRC 16421.</title>
        <authorList>
            <person name="Komaki H."/>
            <person name="Tamura T."/>
        </authorList>
    </citation>
    <scope>NUCLEOTIDE SEQUENCE</scope>
    <source>
        <strain evidence="4">NBRC 16421</strain>
    </source>
</reference>
<feature type="region of interest" description="Disordered" evidence="3">
    <location>
        <begin position="171"/>
        <end position="196"/>
    </location>
</feature>
<comment type="caution">
    <text evidence="4">The sequence shown here is derived from an EMBL/GenBank/DDBJ whole genome shotgun (WGS) entry which is preliminary data.</text>
</comment>
<evidence type="ECO:0000256" key="1">
    <source>
        <dbReference type="ARBA" id="ARBA00022801"/>
    </source>
</evidence>
<gene>
    <name evidence="4" type="primary">dcd_2</name>
    <name evidence="4" type="ORF">Vau01_097290</name>
</gene>
<evidence type="ECO:0000256" key="2">
    <source>
        <dbReference type="ARBA" id="ARBA00023080"/>
    </source>
</evidence>
<organism evidence="4 5">
    <name type="scientific">Virgisporangium aurantiacum</name>
    <dbReference type="NCBI Taxonomy" id="175570"/>
    <lineage>
        <taxon>Bacteria</taxon>
        <taxon>Bacillati</taxon>
        <taxon>Actinomycetota</taxon>
        <taxon>Actinomycetes</taxon>
        <taxon>Micromonosporales</taxon>
        <taxon>Micromonosporaceae</taxon>
        <taxon>Virgisporangium</taxon>
    </lineage>
</organism>
<proteinExistence type="predicted"/>
<dbReference type="NCBIfam" id="TIGR02274">
    <property type="entry name" value="dCTP_deam"/>
    <property type="match status" value="1"/>
</dbReference>
<evidence type="ECO:0000256" key="3">
    <source>
        <dbReference type="SAM" id="MobiDB-lite"/>
    </source>
</evidence>
<dbReference type="Proteomes" id="UP000612585">
    <property type="component" value="Unassembled WGS sequence"/>
</dbReference>
<evidence type="ECO:0000313" key="5">
    <source>
        <dbReference type="Proteomes" id="UP000612585"/>
    </source>
</evidence>
<sequence length="196" mass="21813">MDTECDDPTAAVGGPPFGWLTGKKIHEEVMAERIVIDPYRSSHLNPNSYNYRLSSHLRMLTSDVVDCRGEDEYRDITIPDDGFILEPGECYLGATMETFGSDVYASLVTGRSSIGRKFITNHITAGLIDQGFRGVITLEIVAFKRTRVYPGMRFGQIFWFTTSGAPYLYDGRYQGQSEPTPSRLAQDVRPGGGSPR</sequence>